<comment type="pathway">
    <text evidence="2">Protein modification; protein lipoylation via exogenous pathway; protein N(6)-(lipoyl)lysine from lipoate: step 2/2.</text>
</comment>
<dbReference type="InterPro" id="IPR004143">
    <property type="entry name" value="BPL_LPL_catalytic"/>
</dbReference>
<evidence type="ECO:0000313" key="6">
    <source>
        <dbReference type="EMBL" id="CDO54830.1"/>
    </source>
</evidence>
<dbReference type="InterPro" id="IPR045864">
    <property type="entry name" value="aa-tRNA-synth_II/BPL/LPL"/>
</dbReference>
<evidence type="ECO:0000259" key="5">
    <source>
        <dbReference type="PROSITE" id="PS51733"/>
    </source>
</evidence>
<dbReference type="AlphaFoldDB" id="A0A0J9XBG6"/>
<evidence type="ECO:0000256" key="4">
    <source>
        <dbReference type="ARBA" id="ARBA00015925"/>
    </source>
</evidence>
<evidence type="ECO:0000313" key="7">
    <source>
        <dbReference type="Proteomes" id="UP000242525"/>
    </source>
</evidence>
<dbReference type="EMBL" id="CCBN010000009">
    <property type="protein sequence ID" value="CDO54830.1"/>
    <property type="molecule type" value="Genomic_DNA"/>
</dbReference>
<dbReference type="GO" id="GO:0005739">
    <property type="term" value="C:mitochondrion"/>
    <property type="evidence" value="ECO:0007669"/>
    <property type="project" value="TreeGrafter"/>
</dbReference>
<dbReference type="CDD" id="cd16443">
    <property type="entry name" value="LplA"/>
    <property type="match status" value="1"/>
</dbReference>
<dbReference type="OrthoDB" id="201621at2759"/>
<dbReference type="GO" id="GO:0017118">
    <property type="term" value="F:lipoyltransferase activity"/>
    <property type="evidence" value="ECO:0007669"/>
    <property type="project" value="TreeGrafter"/>
</dbReference>
<evidence type="ECO:0000256" key="3">
    <source>
        <dbReference type="ARBA" id="ARBA00008242"/>
    </source>
</evidence>
<dbReference type="PROSITE" id="PS51733">
    <property type="entry name" value="BPL_LPL_CATALYTIC"/>
    <property type="match status" value="1"/>
</dbReference>
<dbReference type="SUPFAM" id="SSF55681">
    <property type="entry name" value="Class II aaRS and biotin synthetases"/>
    <property type="match status" value="1"/>
</dbReference>
<keyword evidence="7" id="KW-1185">Reference proteome</keyword>
<reference evidence="6" key="1">
    <citation type="submission" date="2014-03" db="EMBL/GenBank/DDBJ databases">
        <authorList>
            <person name="Casaregola S."/>
        </authorList>
    </citation>
    <scope>NUCLEOTIDE SEQUENCE [LARGE SCALE GENOMIC DNA]</scope>
    <source>
        <strain evidence="6">CLIB 918</strain>
    </source>
</reference>
<feature type="domain" description="BPL/LPL catalytic" evidence="5">
    <location>
        <begin position="61"/>
        <end position="264"/>
    </location>
</feature>
<organism evidence="6 7">
    <name type="scientific">Geotrichum candidum</name>
    <name type="common">Oospora lactis</name>
    <name type="synonym">Dipodascus geotrichum</name>
    <dbReference type="NCBI Taxonomy" id="1173061"/>
    <lineage>
        <taxon>Eukaryota</taxon>
        <taxon>Fungi</taxon>
        <taxon>Dikarya</taxon>
        <taxon>Ascomycota</taxon>
        <taxon>Saccharomycotina</taxon>
        <taxon>Dipodascomycetes</taxon>
        <taxon>Dipodascales</taxon>
        <taxon>Dipodascaceae</taxon>
        <taxon>Geotrichum</taxon>
    </lineage>
</organism>
<accession>A0A0J9XBG6</accession>
<evidence type="ECO:0000256" key="1">
    <source>
        <dbReference type="ARBA" id="ARBA00003253"/>
    </source>
</evidence>
<gene>
    <name evidence="6" type="ORF">BN980_GECA09s00054g</name>
</gene>
<sequence length="387" mass="43600">MNRIRHFSTLVTRSPSHFLDIVHSEGPKIFVSGFKNPYLNISMEDFIFQNMPVSDSDASSKTNNNRLLLYVNSPCVVMGRNQNPWRECNVPLIKSLHIPLVRRRSGGGTVVHDSGNVNFSVMTRREDFTRQKHAQMIAEAVNELPAKIEKRITGTDEVEEVSGPQVKLKLNERYDIVEAHENRKVSGSAYKIQRQKAYHHGTMLLSSELKILSSLLSRDVEKMGTIEGRGVESVKSPVSNVGLDKDIFITTVINSFIREYGIQTPEVVVIQQEHLPKEIVQSSRQIAEYDWVFGQTPDFTHTLKISGDFNGLSEVELKFTVSKGLLKGIELESEADLKEIDPGLAFLNTVVQNPEQKVRYTSAQILEFVNNFYIRNGIQKALDGGSP</sequence>
<protein>
    <recommendedName>
        <fullName evidence="4">Putative lipoate-protein ligase A</fullName>
    </recommendedName>
</protein>
<dbReference type="GO" id="GO:0016874">
    <property type="term" value="F:ligase activity"/>
    <property type="evidence" value="ECO:0007669"/>
    <property type="project" value="UniProtKB-KW"/>
</dbReference>
<comment type="caution">
    <text evidence="6">The sequence shown here is derived from an EMBL/GenBank/DDBJ whole genome shotgun (WGS) entry which is preliminary data.</text>
</comment>
<proteinExistence type="inferred from homology"/>
<dbReference type="UniPathway" id="UPA00537">
    <property type="reaction ID" value="UER00595"/>
</dbReference>
<comment type="function">
    <text evidence="1">Catalyzes both the ATP-dependent activation of exogenously supplied lipoate to lipoyl-AMP and the transfer of the activated lipoyl onto the lipoyl domains of lipoate-dependent enzymes.</text>
</comment>
<dbReference type="InterPro" id="IPR004562">
    <property type="entry name" value="LipoylTrfase_LipoateP_Ligase"/>
</dbReference>
<dbReference type="PANTHER" id="PTHR12561:SF3">
    <property type="entry name" value="LIPOYLTRANSFERASE 1, MITOCHONDRIAL"/>
    <property type="match status" value="1"/>
</dbReference>
<name>A0A0J9XBG6_GEOCN</name>
<dbReference type="Proteomes" id="UP000242525">
    <property type="component" value="Unassembled WGS sequence"/>
</dbReference>
<dbReference type="Gene3D" id="3.30.930.10">
    <property type="entry name" value="Bira Bifunctional Protein, Domain 2"/>
    <property type="match status" value="1"/>
</dbReference>
<dbReference type="PANTHER" id="PTHR12561">
    <property type="entry name" value="LIPOATE-PROTEIN LIGASE"/>
    <property type="match status" value="1"/>
</dbReference>
<dbReference type="GO" id="GO:0009249">
    <property type="term" value="P:protein lipoylation"/>
    <property type="evidence" value="ECO:0007669"/>
    <property type="project" value="InterPro"/>
</dbReference>
<evidence type="ECO:0000256" key="2">
    <source>
        <dbReference type="ARBA" id="ARBA00005085"/>
    </source>
</evidence>
<dbReference type="Pfam" id="PF21948">
    <property type="entry name" value="LplA-B_cat"/>
    <property type="match status" value="1"/>
</dbReference>
<comment type="similarity">
    <text evidence="3">Belongs to the LplA family.</text>
</comment>
<keyword evidence="6" id="KW-0436">Ligase</keyword>
<dbReference type="STRING" id="1173061.A0A0J9XBG6"/>